<reference evidence="1" key="2">
    <citation type="submission" date="2020-09" db="EMBL/GenBank/DDBJ databases">
        <authorList>
            <person name="Sun Q."/>
            <person name="Zhou Y."/>
        </authorList>
    </citation>
    <scope>NUCLEOTIDE SEQUENCE</scope>
    <source>
        <strain evidence="1">CGMCC 4.7679</strain>
    </source>
</reference>
<dbReference type="SUPFAM" id="SSF52799">
    <property type="entry name" value="(Phosphotyrosine protein) phosphatases II"/>
    <property type="match status" value="1"/>
</dbReference>
<evidence type="ECO:0000313" key="2">
    <source>
        <dbReference type="Proteomes" id="UP000658656"/>
    </source>
</evidence>
<comment type="caution">
    <text evidence="1">The sequence shown here is derived from an EMBL/GenBank/DDBJ whole genome shotgun (WGS) entry which is preliminary data.</text>
</comment>
<accession>A0A8H9IYH0</accession>
<organism evidence="1 2">
    <name type="scientific">Amycolatopsis bartoniae</name>
    <dbReference type="NCBI Taxonomy" id="941986"/>
    <lineage>
        <taxon>Bacteria</taxon>
        <taxon>Bacillati</taxon>
        <taxon>Actinomycetota</taxon>
        <taxon>Actinomycetes</taxon>
        <taxon>Pseudonocardiales</taxon>
        <taxon>Pseudonocardiaceae</taxon>
        <taxon>Amycolatopsis</taxon>
    </lineage>
</organism>
<dbReference type="InterPro" id="IPR029021">
    <property type="entry name" value="Prot-tyrosine_phosphatase-like"/>
</dbReference>
<keyword evidence="2" id="KW-1185">Reference proteome</keyword>
<gene>
    <name evidence="1" type="ORF">GCM10017566_24320</name>
</gene>
<reference evidence="1" key="1">
    <citation type="journal article" date="2014" name="Int. J. Syst. Evol. Microbiol.">
        <title>Complete genome sequence of Corynebacterium casei LMG S-19264T (=DSM 44701T), isolated from a smear-ripened cheese.</title>
        <authorList>
            <consortium name="US DOE Joint Genome Institute (JGI-PGF)"/>
            <person name="Walter F."/>
            <person name="Albersmeier A."/>
            <person name="Kalinowski J."/>
            <person name="Ruckert C."/>
        </authorList>
    </citation>
    <scope>NUCLEOTIDE SEQUENCE</scope>
    <source>
        <strain evidence="1">CGMCC 4.7679</strain>
    </source>
</reference>
<protein>
    <submittedName>
        <fullName evidence="1">Uncharacterized protein</fullName>
    </submittedName>
</protein>
<sequence>MPPTAIAEDYALTDGCRGDTILRTLAHLDDRHGGVPAYLLKGGATPAHLRQVRNRLLP</sequence>
<proteinExistence type="predicted"/>
<name>A0A8H9IYH0_9PSEU</name>
<dbReference type="Proteomes" id="UP000658656">
    <property type="component" value="Unassembled WGS sequence"/>
</dbReference>
<evidence type="ECO:0000313" key="1">
    <source>
        <dbReference type="EMBL" id="GHF50344.1"/>
    </source>
</evidence>
<dbReference type="EMBL" id="BNAV01000003">
    <property type="protein sequence ID" value="GHF50344.1"/>
    <property type="molecule type" value="Genomic_DNA"/>
</dbReference>
<dbReference type="AlphaFoldDB" id="A0A8H9IYH0"/>